<organism evidence="2 3">
    <name type="scientific">Labrys neptuniae</name>
    <dbReference type="NCBI Taxonomy" id="376174"/>
    <lineage>
        <taxon>Bacteria</taxon>
        <taxon>Pseudomonadati</taxon>
        <taxon>Pseudomonadota</taxon>
        <taxon>Alphaproteobacteria</taxon>
        <taxon>Hyphomicrobiales</taxon>
        <taxon>Xanthobacteraceae</taxon>
        <taxon>Labrys</taxon>
    </lineage>
</organism>
<evidence type="ECO:0000313" key="3">
    <source>
        <dbReference type="Proteomes" id="UP001555786"/>
    </source>
</evidence>
<reference evidence="2 3" key="1">
    <citation type="submission" date="2024-07" db="EMBL/GenBank/DDBJ databases">
        <title>Description of Labrys sedimenti sp. nov., isolated from a diclofenac-degrading enrichment culture.</title>
        <authorList>
            <person name="Tancsics A."/>
            <person name="Csepanyi A."/>
        </authorList>
    </citation>
    <scope>NUCLEOTIDE SEQUENCE [LARGE SCALE GENOMIC DNA]</scope>
    <source>
        <strain evidence="2 3">LMG 23578</strain>
    </source>
</reference>
<feature type="region of interest" description="Disordered" evidence="1">
    <location>
        <begin position="21"/>
        <end position="40"/>
    </location>
</feature>
<gene>
    <name evidence="2" type="ORF">ABXS05_30650</name>
</gene>
<evidence type="ECO:0000313" key="2">
    <source>
        <dbReference type="EMBL" id="MEW9309943.1"/>
    </source>
</evidence>
<sequence length="281" mass="32095">MNDLERSLALEEARRQALRDAEPAAYDLSGRAKREERRPESQKPFAVRLFTLARQAIATIRAGLHYGWTALDPLVHGFARAALWLVPRLIRLGLTCLHWLAFRKDETGHYYLAPWRGLANLVKLAILLTVMPLLLGALYYYGTWETYRGIYVPNAGVFINQSFVHPSGPGQVIAPRDEIFTVLGKQIEPDGAIVPIRFDIDSNFYFWFYHDATRPDLAAAKIDSQSPYGMKCTFEATGIYTRLPRYVRFWAVKWLDTRAEIVNVVKCEELTALPKAFSEEE</sequence>
<protein>
    <submittedName>
        <fullName evidence="2">Uncharacterized protein</fullName>
    </submittedName>
</protein>
<dbReference type="RefSeq" id="WP_367626514.1">
    <property type="nucleotide sequence ID" value="NZ_JBFNQD010000019.1"/>
</dbReference>
<name>A0ABV3PX07_9HYPH</name>
<keyword evidence="3" id="KW-1185">Reference proteome</keyword>
<comment type="caution">
    <text evidence="2">The sequence shown here is derived from an EMBL/GenBank/DDBJ whole genome shotgun (WGS) entry which is preliminary data.</text>
</comment>
<evidence type="ECO:0000256" key="1">
    <source>
        <dbReference type="SAM" id="MobiDB-lite"/>
    </source>
</evidence>
<feature type="compositionally biased region" description="Basic and acidic residues" evidence="1">
    <location>
        <begin position="30"/>
        <end position="40"/>
    </location>
</feature>
<accession>A0ABV3PX07</accession>
<dbReference type="Proteomes" id="UP001555786">
    <property type="component" value="Unassembled WGS sequence"/>
</dbReference>
<proteinExistence type="predicted"/>
<dbReference type="EMBL" id="JBFNQD010000019">
    <property type="protein sequence ID" value="MEW9309943.1"/>
    <property type="molecule type" value="Genomic_DNA"/>
</dbReference>